<feature type="compositionally biased region" description="Basic and acidic residues" evidence="2">
    <location>
        <begin position="433"/>
        <end position="459"/>
    </location>
</feature>
<dbReference type="GO" id="GO:0030027">
    <property type="term" value="C:lamellipodium"/>
    <property type="evidence" value="ECO:0007669"/>
    <property type="project" value="TreeGrafter"/>
</dbReference>
<dbReference type="InterPro" id="IPR051576">
    <property type="entry name" value="PX-Rho_GAP"/>
</dbReference>
<feature type="compositionally biased region" description="Basic and acidic residues" evidence="2">
    <location>
        <begin position="194"/>
        <end position="203"/>
    </location>
</feature>
<feature type="region of interest" description="Disordered" evidence="2">
    <location>
        <begin position="426"/>
        <end position="459"/>
    </location>
</feature>
<dbReference type="GO" id="GO:0007264">
    <property type="term" value="P:small GTPase-mediated signal transduction"/>
    <property type="evidence" value="ECO:0007669"/>
    <property type="project" value="TreeGrafter"/>
</dbReference>
<evidence type="ECO:0000313" key="3">
    <source>
        <dbReference type="Ensembl" id="ENSSRHP00000095001.1"/>
    </source>
</evidence>
<feature type="region of interest" description="Disordered" evidence="2">
    <location>
        <begin position="184"/>
        <end position="205"/>
    </location>
</feature>
<dbReference type="AlphaFoldDB" id="A0A673MW89"/>
<dbReference type="GO" id="GO:0005096">
    <property type="term" value="F:GTPase activator activity"/>
    <property type="evidence" value="ECO:0007669"/>
    <property type="project" value="UniProtKB-KW"/>
</dbReference>
<keyword evidence="4" id="KW-1185">Reference proteome</keyword>
<keyword evidence="1" id="KW-0343">GTPase activation</keyword>
<feature type="compositionally biased region" description="Polar residues" evidence="2">
    <location>
        <begin position="797"/>
        <end position="807"/>
    </location>
</feature>
<reference evidence="3" key="1">
    <citation type="submission" date="2025-08" db="UniProtKB">
        <authorList>
            <consortium name="Ensembl"/>
        </authorList>
    </citation>
    <scope>IDENTIFICATION</scope>
</reference>
<dbReference type="PANTHER" id="PTHR15729:SF3">
    <property type="entry name" value="RHO GTPASE-ACTIVATING PROTEIN 31"/>
    <property type="match status" value="1"/>
</dbReference>
<dbReference type="Ensembl" id="ENSSRHT00000097581.1">
    <property type="protein sequence ID" value="ENSSRHP00000095001.1"/>
    <property type="gene ID" value="ENSSRHG00000046751.1"/>
</dbReference>
<feature type="compositionally biased region" description="Low complexity" evidence="2">
    <location>
        <begin position="136"/>
        <end position="146"/>
    </location>
</feature>
<dbReference type="PANTHER" id="PTHR15729">
    <property type="entry name" value="CDC42 GTPASE-ACTIVATING PROTEIN"/>
    <property type="match status" value="1"/>
</dbReference>
<protein>
    <submittedName>
        <fullName evidence="3">Rho GTPase-activating protein 31-like</fullName>
    </submittedName>
</protein>
<sequence>MLYSGSASSGSSRPSFPGSLFPLESSPRQQRKALNISEPFAVSVPLRVSAVINSNSTPCRAPGKERDRGLGGLFKPSKEAGPLEAHRSESIGTAGLRVPSRSSSGNFTFTDWETGLAGHSSSTGFREHLLSDSSGGSGCSIYSNSSPFPAENEDQTGERDITDALTLGTTKSKDAEVRELIASVENSEPQASSETKEIGKELETTSTQQEMAKLDKLEVIKKVPSSGMHQKVSVTEAKTSMPGEQVKPRFTKMTGNEDTCKLSAQRRSSLPTNTVTSKGLFIDLTKNVTFDHSAATTFNSVTKHFPERLLSGEQVKPRFTKMTGNEDTCKLSAQRRSSLPTNTVTSKGLFIDLTKNVTFDHSAAITFNSVTKHFPERLLSCDGGWNYLDNEADRTEHKSLESQTIITTSLELSPFLHLKETDILQDAEPCSEEEPRTEAVRKDNTPKSDLPGKSDVHTSLHSDMKEPLITKDICKDENKEVSGEPKKFDLAERIKRSLERLPTCLNEQQRTLESCCRDAVDTWGSNLDQVEPWEDLCSAKQWVTSPLHSPKPMPCQATHSQVLEKPKVDDLPKEPAVLDDITPSQTEAAVTACELRNIDFPTGNRNADTNVTCFSPITEHCESDNLKWMGDKDDSKLEIPQVKILKAFTDPDETAALQNVSKVKQKHLSQRFHRQTSHESGVVERSREDIQPKLRPCSLNLDLGHQGVRDFSNSHYLKSVQHSVAQECTTLEAMHGSSSLELELFLSGSKAPVRRNSAPVSVSSVRTAFMIKTCKAKAVPVIPPKIQYSHIPHSLPEGSTDQVNQSAPEKKPAKSKLGKEELPSSDPPSAIPMNNATCNENYKPTSVPDLPVLRRKRSANGDTFMDRPRPERSSLLQRSSFRNRPRPQSLILFSPPFPIMDYPPVGDDGKLLLSPIKAEASPFDVYANELAENLKTAEGVTLRNKMTLPKSGQRLETSTSCFYQPQRRSMIIDNRSNRQIE</sequence>
<gene>
    <name evidence="3" type="primary">LOC107752238</name>
</gene>
<evidence type="ECO:0000313" key="4">
    <source>
        <dbReference type="Proteomes" id="UP000472270"/>
    </source>
</evidence>
<feature type="compositionally biased region" description="Polar residues" evidence="2">
    <location>
        <begin position="832"/>
        <end position="844"/>
    </location>
</feature>
<feature type="region of interest" description="Disordered" evidence="2">
    <location>
        <begin position="53"/>
        <end position="107"/>
    </location>
</feature>
<proteinExistence type="predicted"/>
<feature type="compositionally biased region" description="Polar residues" evidence="2">
    <location>
        <begin position="184"/>
        <end position="193"/>
    </location>
</feature>
<organism evidence="3 4">
    <name type="scientific">Sinocyclocheilus rhinocerous</name>
    <dbReference type="NCBI Taxonomy" id="307959"/>
    <lineage>
        <taxon>Eukaryota</taxon>
        <taxon>Metazoa</taxon>
        <taxon>Chordata</taxon>
        <taxon>Craniata</taxon>
        <taxon>Vertebrata</taxon>
        <taxon>Euteleostomi</taxon>
        <taxon>Actinopterygii</taxon>
        <taxon>Neopterygii</taxon>
        <taxon>Teleostei</taxon>
        <taxon>Ostariophysi</taxon>
        <taxon>Cypriniformes</taxon>
        <taxon>Cyprinidae</taxon>
        <taxon>Cyprininae</taxon>
        <taxon>Sinocyclocheilus</taxon>
    </lineage>
</organism>
<name>A0A673MW89_9TELE</name>
<evidence type="ECO:0000256" key="2">
    <source>
        <dbReference type="SAM" id="MobiDB-lite"/>
    </source>
</evidence>
<feature type="compositionally biased region" description="Basic and acidic residues" evidence="2">
    <location>
        <begin position="808"/>
        <end position="822"/>
    </location>
</feature>
<dbReference type="Proteomes" id="UP000472270">
    <property type="component" value="Unassembled WGS sequence"/>
</dbReference>
<feature type="compositionally biased region" description="Low complexity" evidence="2">
    <location>
        <begin position="1"/>
        <end position="23"/>
    </location>
</feature>
<accession>A0A673MW89</accession>
<feature type="region of interest" description="Disordered" evidence="2">
    <location>
        <begin position="1"/>
        <end position="29"/>
    </location>
</feature>
<feature type="region of interest" description="Disordered" evidence="2">
    <location>
        <begin position="790"/>
        <end position="882"/>
    </location>
</feature>
<reference evidence="3" key="2">
    <citation type="submission" date="2025-09" db="UniProtKB">
        <authorList>
            <consortium name="Ensembl"/>
        </authorList>
    </citation>
    <scope>IDENTIFICATION</scope>
</reference>
<evidence type="ECO:0000256" key="1">
    <source>
        <dbReference type="ARBA" id="ARBA00022468"/>
    </source>
</evidence>
<feature type="region of interest" description="Disordered" evidence="2">
    <location>
        <begin position="136"/>
        <end position="158"/>
    </location>
</feature>